<dbReference type="AlphaFoldDB" id="A0A4C1YC17"/>
<evidence type="ECO:0000313" key="1">
    <source>
        <dbReference type="EMBL" id="GBP72372.1"/>
    </source>
</evidence>
<comment type="caution">
    <text evidence="1">The sequence shown here is derived from an EMBL/GenBank/DDBJ whole genome shotgun (WGS) entry which is preliminary data.</text>
</comment>
<proteinExistence type="predicted"/>
<protein>
    <submittedName>
        <fullName evidence="1">Uncharacterized protein</fullName>
    </submittedName>
</protein>
<evidence type="ECO:0000313" key="2">
    <source>
        <dbReference type="Proteomes" id="UP000299102"/>
    </source>
</evidence>
<reference evidence="1 2" key="1">
    <citation type="journal article" date="2019" name="Commun. Biol.">
        <title>The bagworm genome reveals a unique fibroin gene that provides high tensile strength.</title>
        <authorList>
            <person name="Kono N."/>
            <person name="Nakamura H."/>
            <person name="Ohtoshi R."/>
            <person name="Tomita M."/>
            <person name="Numata K."/>
            <person name="Arakawa K."/>
        </authorList>
    </citation>
    <scope>NUCLEOTIDE SEQUENCE [LARGE SCALE GENOMIC DNA]</scope>
</reference>
<dbReference type="Proteomes" id="UP000299102">
    <property type="component" value="Unassembled WGS sequence"/>
</dbReference>
<name>A0A4C1YC17_EUMVA</name>
<gene>
    <name evidence="1" type="ORF">EVAR_55140_1</name>
</gene>
<accession>A0A4C1YC17</accession>
<keyword evidence="2" id="KW-1185">Reference proteome</keyword>
<dbReference type="EMBL" id="BGZK01001142">
    <property type="protein sequence ID" value="GBP72372.1"/>
    <property type="molecule type" value="Genomic_DNA"/>
</dbReference>
<sequence length="107" mass="12371">MHEGRRSIPTIEDNFGVMLLMIKIDKKMTCQQKSANLGIEDVVVAYEKTFEANLRCEWVREMPRIMGTSITGNILRLCNRVSRLHRGADRTGLPERLPLMIYTQLLH</sequence>
<organism evidence="1 2">
    <name type="scientific">Eumeta variegata</name>
    <name type="common">Bagworm moth</name>
    <name type="synonym">Eumeta japonica</name>
    <dbReference type="NCBI Taxonomy" id="151549"/>
    <lineage>
        <taxon>Eukaryota</taxon>
        <taxon>Metazoa</taxon>
        <taxon>Ecdysozoa</taxon>
        <taxon>Arthropoda</taxon>
        <taxon>Hexapoda</taxon>
        <taxon>Insecta</taxon>
        <taxon>Pterygota</taxon>
        <taxon>Neoptera</taxon>
        <taxon>Endopterygota</taxon>
        <taxon>Lepidoptera</taxon>
        <taxon>Glossata</taxon>
        <taxon>Ditrysia</taxon>
        <taxon>Tineoidea</taxon>
        <taxon>Psychidae</taxon>
        <taxon>Oiketicinae</taxon>
        <taxon>Eumeta</taxon>
    </lineage>
</organism>